<accession>A0ABS8W585</accession>
<dbReference type="Gene3D" id="3.30.70.1290">
    <property type="entry name" value="Transposase IS200-like"/>
    <property type="match status" value="1"/>
</dbReference>
<evidence type="ECO:0000313" key="2">
    <source>
        <dbReference type="EMBL" id="MCE2593683.1"/>
    </source>
</evidence>
<name>A0ABS8W585_9GAMM</name>
<comment type="caution">
    <text evidence="2">The sequence shown here is derived from an EMBL/GenBank/DDBJ whole genome shotgun (WGS) entry which is preliminary data.</text>
</comment>
<reference evidence="2 3" key="1">
    <citation type="journal article" date="2022" name="Environ. Microbiol. Rep.">
        <title>Eco-phylogenetic analyses reveal divergent evolution of vitamin B12 metabolism in the marine bacterial family 'Psychromonadaceae'.</title>
        <authorList>
            <person name="Jin X."/>
            <person name="Yang Y."/>
            <person name="Cao H."/>
            <person name="Gao B."/>
            <person name="Zhao Z."/>
        </authorList>
    </citation>
    <scope>NUCLEOTIDE SEQUENCE [LARGE SCALE GENOMIC DNA]</scope>
    <source>
        <strain evidence="2 3">MKS20</strain>
    </source>
</reference>
<sequence length="211" mass="24653">MTLPRKQLICPESTPDYHVTSRCVRRAFLCGVDHYTQQSYEHRKPWVVDKVKQLASIFTINICAYAIMSNHYHLILHIDTKRNRDLTDAEVAYRWQQLFALPLLVGDWLAEKPQNSAEKVVVSECIAKWRGRLTDISWFMRCLNEDIARKANKEDGCKDHFWESRFKSQALLDEKALLTCMAYVDLNPIRAGMCQTVEEQEFTSIQARLQQ</sequence>
<dbReference type="SMART" id="SM01321">
    <property type="entry name" value="Y1_Tnp"/>
    <property type="match status" value="1"/>
</dbReference>
<dbReference type="EMBL" id="JAIMJA010000002">
    <property type="protein sequence ID" value="MCE2593683.1"/>
    <property type="molecule type" value="Genomic_DNA"/>
</dbReference>
<proteinExistence type="predicted"/>
<dbReference type="PANTHER" id="PTHR34322">
    <property type="entry name" value="TRANSPOSASE, Y1_TNP DOMAIN-CONTAINING"/>
    <property type="match status" value="1"/>
</dbReference>
<keyword evidence="3" id="KW-1185">Reference proteome</keyword>
<dbReference type="InterPro" id="IPR036515">
    <property type="entry name" value="Transposase_17_sf"/>
</dbReference>
<dbReference type="RefSeq" id="WP_233051277.1">
    <property type="nucleotide sequence ID" value="NZ_JAIMJA010000002.1"/>
</dbReference>
<evidence type="ECO:0000259" key="1">
    <source>
        <dbReference type="SMART" id="SM01321"/>
    </source>
</evidence>
<protein>
    <recommendedName>
        <fullName evidence="1">Transposase IS200-like domain-containing protein</fullName>
    </recommendedName>
</protein>
<feature type="domain" description="Transposase IS200-like" evidence="1">
    <location>
        <begin position="14"/>
        <end position="187"/>
    </location>
</feature>
<dbReference type="SUPFAM" id="SSF143422">
    <property type="entry name" value="Transposase IS200-like"/>
    <property type="match status" value="1"/>
</dbReference>
<organism evidence="2 3">
    <name type="scientific">Motilimonas cestriensis</name>
    <dbReference type="NCBI Taxonomy" id="2742685"/>
    <lineage>
        <taxon>Bacteria</taxon>
        <taxon>Pseudomonadati</taxon>
        <taxon>Pseudomonadota</taxon>
        <taxon>Gammaproteobacteria</taxon>
        <taxon>Alteromonadales</taxon>
        <taxon>Alteromonadales genera incertae sedis</taxon>
        <taxon>Motilimonas</taxon>
    </lineage>
</organism>
<dbReference type="InterPro" id="IPR002686">
    <property type="entry name" value="Transposase_17"/>
</dbReference>
<evidence type="ECO:0000313" key="3">
    <source>
        <dbReference type="Proteomes" id="UP001201273"/>
    </source>
</evidence>
<dbReference type="Proteomes" id="UP001201273">
    <property type="component" value="Unassembled WGS sequence"/>
</dbReference>
<gene>
    <name evidence="2" type="ORF">K6Y31_02500</name>
</gene>
<dbReference type="PANTHER" id="PTHR34322:SF2">
    <property type="entry name" value="TRANSPOSASE IS200-LIKE DOMAIN-CONTAINING PROTEIN"/>
    <property type="match status" value="1"/>
</dbReference>